<evidence type="ECO:0000259" key="3">
    <source>
        <dbReference type="Pfam" id="PF00557"/>
    </source>
</evidence>
<dbReference type="Pfam" id="PF00557">
    <property type="entry name" value="Peptidase_M24"/>
    <property type="match status" value="1"/>
</dbReference>
<proteinExistence type="predicted"/>
<dbReference type="InterPro" id="IPR000994">
    <property type="entry name" value="Pept_M24"/>
</dbReference>
<keyword evidence="2" id="KW-0378">Hydrolase</keyword>
<dbReference type="InterPro" id="IPR029149">
    <property type="entry name" value="Creatin/AminoP/Spt16_N"/>
</dbReference>
<dbReference type="PRINTS" id="PR00599">
    <property type="entry name" value="MAPEPTIDASE"/>
</dbReference>
<dbReference type="GO" id="GO:0004177">
    <property type="term" value="F:aminopeptidase activity"/>
    <property type="evidence" value="ECO:0007669"/>
    <property type="project" value="UniProtKB-KW"/>
</dbReference>
<dbReference type="InterPro" id="IPR001714">
    <property type="entry name" value="Pept_M24_MAP"/>
</dbReference>
<dbReference type="GO" id="GO:0046872">
    <property type="term" value="F:metal ion binding"/>
    <property type="evidence" value="ECO:0007669"/>
    <property type="project" value="UniProtKB-KW"/>
</dbReference>
<gene>
    <name evidence="5" type="ORF">DFI_06755</name>
</gene>
<evidence type="ECO:0000256" key="1">
    <source>
        <dbReference type="ARBA" id="ARBA00022723"/>
    </source>
</evidence>
<dbReference type="PANTHER" id="PTHR46112">
    <property type="entry name" value="AMINOPEPTIDASE"/>
    <property type="match status" value="1"/>
</dbReference>
<keyword evidence="1" id="KW-0479">Metal-binding</keyword>
<dbReference type="SUPFAM" id="SSF53092">
    <property type="entry name" value="Creatinase/prolidase N-terminal domain"/>
    <property type="match status" value="1"/>
</dbReference>
<evidence type="ECO:0000259" key="4">
    <source>
        <dbReference type="Pfam" id="PF01321"/>
    </source>
</evidence>
<dbReference type="PANTHER" id="PTHR46112:SF3">
    <property type="entry name" value="AMINOPEPTIDASE YPDF"/>
    <property type="match status" value="1"/>
</dbReference>
<keyword evidence="5" id="KW-0031">Aminopeptidase</keyword>
<name>A0A221SVT0_9DEIO</name>
<protein>
    <submittedName>
        <fullName evidence="5">Aminopeptidase</fullName>
    </submittedName>
</protein>
<reference evidence="5 6" key="1">
    <citation type="submission" date="2017-05" db="EMBL/GenBank/DDBJ databases">
        <title>The complete genome sequence of Deinococcus ficus isolated from the rhizosphere of the Ficus religiosa L. in Taiwan.</title>
        <authorList>
            <person name="Wu K.-M."/>
            <person name="Liao T.-L."/>
            <person name="Liu Y.-M."/>
            <person name="Young C.-C."/>
            <person name="Tsai S.-F."/>
        </authorList>
    </citation>
    <scope>NUCLEOTIDE SEQUENCE [LARGE SCALE GENOMIC DNA]</scope>
    <source>
        <strain evidence="5 6">CC-FR2-10</strain>
    </source>
</reference>
<dbReference type="Pfam" id="PF01321">
    <property type="entry name" value="Creatinase_N"/>
    <property type="match status" value="1"/>
</dbReference>
<dbReference type="AlphaFoldDB" id="A0A221SVT0"/>
<feature type="domain" description="Creatinase N-terminal" evidence="4">
    <location>
        <begin position="4"/>
        <end position="126"/>
    </location>
</feature>
<dbReference type="STRING" id="317577.GCA_000419625_02564"/>
<dbReference type="KEGG" id="dfc:DFI_06755"/>
<dbReference type="InterPro" id="IPR000587">
    <property type="entry name" value="Creatinase_N"/>
</dbReference>
<evidence type="ECO:0000313" key="5">
    <source>
        <dbReference type="EMBL" id="ASN80738.1"/>
    </source>
</evidence>
<evidence type="ECO:0000256" key="2">
    <source>
        <dbReference type="ARBA" id="ARBA00022801"/>
    </source>
</evidence>
<dbReference type="InterPro" id="IPR001131">
    <property type="entry name" value="Peptidase_M24B_aminopep-P_CS"/>
</dbReference>
<dbReference type="PROSITE" id="PS00491">
    <property type="entry name" value="PROLINE_PEPTIDASE"/>
    <property type="match status" value="1"/>
</dbReference>
<sequence length="349" mass="37419">MTQLTRLRDEMRQRGLDALWVSRPANVRYLTGFTSPADGKVLVTQERATLYTDARYTVQAAEESALPQFIARPPATYEHAAADVGRGVVGFEADHLTVAGLEELEAAWPDATLKAAPGLVEELRSCKDDREIEAIRAAQALADRVYAEVRPMIRAGLREADIALEIEQRLRRAGATNAFDVIVASGPRGAMPHGTASDRVMQDGELVTIDMGACLNGYNSDMTRTVAIGTPTDEMRRVYGAVLEAEEAAVQAVKPGARAADLDALARGILERHGLAEAFAHSLGHGVGLMVHEAPGLRGTSEDVLKPGMLVTIEPGAYLPGVGGVRIEDLVLVTEDGYEVLSQAVKETV</sequence>
<dbReference type="RefSeq" id="WP_027462625.1">
    <property type="nucleotide sequence ID" value="NZ_CP021081.1"/>
</dbReference>
<dbReference type="CDD" id="cd01092">
    <property type="entry name" value="APP-like"/>
    <property type="match status" value="1"/>
</dbReference>
<dbReference type="SUPFAM" id="SSF55920">
    <property type="entry name" value="Creatinase/aminopeptidase"/>
    <property type="match status" value="1"/>
</dbReference>
<dbReference type="Proteomes" id="UP000259030">
    <property type="component" value="Chromosome"/>
</dbReference>
<feature type="domain" description="Peptidase M24" evidence="3">
    <location>
        <begin position="133"/>
        <end position="335"/>
    </location>
</feature>
<dbReference type="Gene3D" id="3.40.350.10">
    <property type="entry name" value="Creatinase/prolidase N-terminal domain"/>
    <property type="match status" value="1"/>
</dbReference>
<evidence type="ECO:0000313" key="6">
    <source>
        <dbReference type="Proteomes" id="UP000259030"/>
    </source>
</evidence>
<dbReference type="Gene3D" id="3.90.230.10">
    <property type="entry name" value="Creatinase/methionine aminopeptidase superfamily"/>
    <property type="match status" value="1"/>
</dbReference>
<keyword evidence="5" id="KW-0645">Protease</keyword>
<dbReference type="InterPro" id="IPR036005">
    <property type="entry name" value="Creatinase/aminopeptidase-like"/>
</dbReference>
<dbReference type="GO" id="GO:0008235">
    <property type="term" value="F:metalloexopeptidase activity"/>
    <property type="evidence" value="ECO:0007669"/>
    <property type="project" value="UniProtKB-ARBA"/>
</dbReference>
<keyword evidence="6" id="KW-1185">Reference proteome</keyword>
<dbReference type="EMBL" id="CP021081">
    <property type="protein sequence ID" value="ASN80738.1"/>
    <property type="molecule type" value="Genomic_DNA"/>
</dbReference>
<organism evidence="5 6">
    <name type="scientific">Deinococcus ficus</name>
    <dbReference type="NCBI Taxonomy" id="317577"/>
    <lineage>
        <taxon>Bacteria</taxon>
        <taxon>Thermotogati</taxon>
        <taxon>Deinococcota</taxon>
        <taxon>Deinococci</taxon>
        <taxon>Deinococcales</taxon>
        <taxon>Deinococcaceae</taxon>
        <taxon>Deinococcus</taxon>
    </lineage>
</organism>
<accession>A0A221SVT0</accession>
<dbReference type="InterPro" id="IPR050659">
    <property type="entry name" value="Peptidase_M24B"/>
</dbReference>